<dbReference type="OrthoDB" id="2692698at2759"/>
<evidence type="ECO:0000256" key="1">
    <source>
        <dbReference type="SAM" id="MobiDB-lite"/>
    </source>
</evidence>
<name>A0A1C7MLC3_GRIFR</name>
<reference evidence="2 3" key="1">
    <citation type="submission" date="2016-03" db="EMBL/GenBank/DDBJ databases">
        <title>Whole genome sequencing of Grifola frondosa 9006-11.</title>
        <authorList>
            <person name="Min B."/>
            <person name="Park H."/>
            <person name="Kim J.-G."/>
            <person name="Cho H."/>
            <person name="Oh Y.-L."/>
            <person name="Kong W.-S."/>
            <person name="Choi I.-G."/>
        </authorList>
    </citation>
    <scope>NUCLEOTIDE SEQUENCE [LARGE SCALE GENOMIC DNA]</scope>
    <source>
        <strain evidence="2 3">9006-11</strain>
    </source>
</reference>
<protein>
    <submittedName>
        <fullName evidence="2">Uncharacterized protein</fullName>
    </submittedName>
</protein>
<proteinExistence type="predicted"/>
<feature type="region of interest" description="Disordered" evidence="1">
    <location>
        <begin position="65"/>
        <end position="159"/>
    </location>
</feature>
<evidence type="ECO:0000313" key="2">
    <source>
        <dbReference type="EMBL" id="OBZ77477.1"/>
    </source>
</evidence>
<sequence>MTSLALIRVSPAFRRVSHIVRPSCSWPRHQTLANPLKRCRQHDQEHRGGCCVVCTGHQRRGHLSTHLPSTFPLSPLTSPSSPDLRARPDSLPPPPRRNAASGKSRHSKPLPVVPGLSIQIHPPHGPSVQLDPTFPQKKRCYPVPKRPPPPPPVPDTPISSMEAATEQLLAELANAALQAGFLGTGLSAESDGFSSAGSAPATPSSQFIVTTPSCARPPPRMSIPADINDLSDDAVPASSGVGVGIEVELAGELEPSSNMWPTTPRSISVYSQMSAVNASFPSPLSAFEFDAFVDHSQDGHSLPDAEDVMIPDSPTLRLRDPAVAERTLRSRWSSSTLASLAERQPHSGSSWIPRFTLSPSKKNKSKPKVKHVATSGPSLLSLRSPLPLSPVAKRSFDLDIGLDRRDSRSSRTSDCGASDTGRAPRARVCGGSPSPWRSSCAHKPVFRAPCV</sequence>
<keyword evidence="3" id="KW-1185">Reference proteome</keyword>
<dbReference type="AlphaFoldDB" id="A0A1C7MLC3"/>
<dbReference type="EMBL" id="LUGG01000002">
    <property type="protein sequence ID" value="OBZ77477.1"/>
    <property type="molecule type" value="Genomic_DNA"/>
</dbReference>
<feature type="compositionally biased region" description="Pro residues" evidence="1">
    <location>
        <begin position="144"/>
        <end position="155"/>
    </location>
</feature>
<evidence type="ECO:0000313" key="3">
    <source>
        <dbReference type="Proteomes" id="UP000092993"/>
    </source>
</evidence>
<organism evidence="2 3">
    <name type="scientific">Grifola frondosa</name>
    <name type="common">Maitake</name>
    <name type="synonym">Polyporus frondosus</name>
    <dbReference type="NCBI Taxonomy" id="5627"/>
    <lineage>
        <taxon>Eukaryota</taxon>
        <taxon>Fungi</taxon>
        <taxon>Dikarya</taxon>
        <taxon>Basidiomycota</taxon>
        <taxon>Agaricomycotina</taxon>
        <taxon>Agaricomycetes</taxon>
        <taxon>Polyporales</taxon>
        <taxon>Grifolaceae</taxon>
        <taxon>Grifola</taxon>
    </lineage>
</organism>
<comment type="caution">
    <text evidence="2">The sequence shown here is derived from an EMBL/GenBank/DDBJ whole genome shotgun (WGS) entry which is preliminary data.</text>
</comment>
<accession>A0A1C7MLC3</accession>
<gene>
    <name evidence="2" type="ORF">A0H81_02703</name>
</gene>
<feature type="compositionally biased region" description="Low complexity" evidence="1">
    <location>
        <begin position="65"/>
        <end position="83"/>
    </location>
</feature>
<feature type="compositionally biased region" description="Basic residues" evidence="1">
    <location>
        <begin position="361"/>
        <end position="371"/>
    </location>
</feature>
<feature type="region of interest" description="Disordered" evidence="1">
    <location>
        <begin position="334"/>
        <end position="376"/>
    </location>
</feature>
<dbReference type="Proteomes" id="UP000092993">
    <property type="component" value="Unassembled WGS sequence"/>
</dbReference>
<feature type="region of interest" description="Disordered" evidence="1">
    <location>
        <begin position="404"/>
        <end position="437"/>
    </location>
</feature>